<gene>
    <name evidence="1" type="ORF">MILVUS5_LOCUS1464</name>
</gene>
<comment type="caution">
    <text evidence="1">The sequence shown here is derived from an EMBL/GenBank/DDBJ whole genome shotgun (WGS) entry which is preliminary data.</text>
</comment>
<sequence>MKLFSENVVMMLSSKETEESKGSIWIGSHSTNAFLHCAKLKIEKFNFPQENIDRQLDLRIFDNEGPGLIAAVDYQVLEVNDLIVHVKELPKDTKFLFIIDACFGANFMKLFSENVVMMLSSKETEESKGSIWYGSHSTNAFLHCAVRDSETY</sequence>
<dbReference type="EMBL" id="CASHSV030000001">
    <property type="protein sequence ID" value="CAJ2629493.1"/>
    <property type="molecule type" value="Genomic_DNA"/>
</dbReference>
<evidence type="ECO:0000313" key="1">
    <source>
        <dbReference type="EMBL" id="CAJ2629493.1"/>
    </source>
</evidence>
<evidence type="ECO:0000313" key="2">
    <source>
        <dbReference type="Proteomes" id="UP001177021"/>
    </source>
</evidence>
<protein>
    <submittedName>
        <fullName evidence="1">Uncharacterized protein</fullName>
    </submittedName>
</protein>
<dbReference type="Proteomes" id="UP001177021">
    <property type="component" value="Unassembled WGS sequence"/>
</dbReference>
<accession>A0ACB0IB50</accession>
<proteinExistence type="predicted"/>
<organism evidence="1 2">
    <name type="scientific">Trifolium pratense</name>
    <name type="common">Red clover</name>
    <dbReference type="NCBI Taxonomy" id="57577"/>
    <lineage>
        <taxon>Eukaryota</taxon>
        <taxon>Viridiplantae</taxon>
        <taxon>Streptophyta</taxon>
        <taxon>Embryophyta</taxon>
        <taxon>Tracheophyta</taxon>
        <taxon>Spermatophyta</taxon>
        <taxon>Magnoliopsida</taxon>
        <taxon>eudicotyledons</taxon>
        <taxon>Gunneridae</taxon>
        <taxon>Pentapetalae</taxon>
        <taxon>rosids</taxon>
        <taxon>fabids</taxon>
        <taxon>Fabales</taxon>
        <taxon>Fabaceae</taxon>
        <taxon>Papilionoideae</taxon>
        <taxon>50 kb inversion clade</taxon>
        <taxon>NPAAA clade</taxon>
        <taxon>Hologalegina</taxon>
        <taxon>IRL clade</taxon>
        <taxon>Trifolieae</taxon>
        <taxon>Trifolium</taxon>
    </lineage>
</organism>
<name>A0ACB0IB50_TRIPR</name>
<keyword evidence="2" id="KW-1185">Reference proteome</keyword>
<reference evidence="1" key="1">
    <citation type="submission" date="2023-10" db="EMBL/GenBank/DDBJ databases">
        <authorList>
            <person name="Rodriguez Cubillos JULIANA M."/>
            <person name="De Vega J."/>
        </authorList>
    </citation>
    <scope>NUCLEOTIDE SEQUENCE</scope>
</reference>